<evidence type="ECO:0000313" key="2">
    <source>
        <dbReference type="Proteomes" id="UP000827872"/>
    </source>
</evidence>
<evidence type="ECO:0000313" key="1">
    <source>
        <dbReference type="EMBL" id="KAH7991333.1"/>
    </source>
</evidence>
<reference evidence="1" key="1">
    <citation type="submission" date="2021-08" db="EMBL/GenBank/DDBJ databases">
        <title>The first chromosome-level gecko genome reveals the dynamic sex chromosomes of Neotropical dwarf geckos (Sphaerodactylidae: Sphaerodactylus).</title>
        <authorList>
            <person name="Pinto B.J."/>
            <person name="Keating S.E."/>
            <person name="Gamble T."/>
        </authorList>
    </citation>
    <scope>NUCLEOTIDE SEQUENCE</scope>
    <source>
        <strain evidence="1">TG3544</strain>
    </source>
</reference>
<accession>A0ACB8EFT7</accession>
<protein>
    <submittedName>
        <fullName evidence="1">Uncharacterized protein</fullName>
    </submittedName>
</protein>
<keyword evidence="2" id="KW-1185">Reference proteome</keyword>
<sequence>MAGRNEILCQVYQEPLKLFCKDDEALVCMVCVKSGEHKDHRILFLEEVSPEYKEKFAIFLDMLKKERDRIVKQVTGEKRQMVTNFRELHSLLEKQENRLVAQLEEVEEEVGRNRDQHLIKFSEALSSVDSLIQEVKEKCQQPPTELLQGARSLLQRCEGKPKFRNPVRFSLALKWKIWETSNPNPNFGG</sequence>
<name>A0ACB8EFT7_9SAUR</name>
<gene>
    <name evidence="1" type="ORF">K3G42_004865</name>
</gene>
<dbReference type="EMBL" id="CM037616">
    <property type="protein sequence ID" value="KAH7991333.1"/>
    <property type="molecule type" value="Genomic_DNA"/>
</dbReference>
<dbReference type="Proteomes" id="UP000827872">
    <property type="component" value="Linkage Group LG03"/>
</dbReference>
<proteinExistence type="predicted"/>
<comment type="caution">
    <text evidence="1">The sequence shown here is derived from an EMBL/GenBank/DDBJ whole genome shotgun (WGS) entry which is preliminary data.</text>
</comment>
<organism evidence="1 2">
    <name type="scientific">Sphaerodactylus townsendi</name>
    <dbReference type="NCBI Taxonomy" id="933632"/>
    <lineage>
        <taxon>Eukaryota</taxon>
        <taxon>Metazoa</taxon>
        <taxon>Chordata</taxon>
        <taxon>Craniata</taxon>
        <taxon>Vertebrata</taxon>
        <taxon>Euteleostomi</taxon>
        <taxon>Lepidosauria</taxon>
        <taxon>Squamata</taxon>
        <taxon>Bifurcata</taxon>
        <taxon>Gekkota</taxon>
        <taxon>Sphaerodactylidae</taxon>
        <taxon>Sphaerodactylus</taxon>
    </lineage>
</organism>